<dbReference type="InterPro" id="IPR051907">
    <property type="entry name" value="DoxX-like_oxidoreductase"/>
</dbReference>
<feature type="transmembrane region" description="Helical" evidence="7">
    <location>
        <begin position="124"/>
        <end position="145"/>
    </location>
</feature>
<protein>
    <submittedName>
        <fullName evidence="8">DoxD-like family protein</fullName>
    </submittedName>
</protein>
<keyword evidence="6 7" id="KW-0472">Membrane</keyword>
<feature type="transmembrane region" description="Helical" evidence="7">
    <location>
        <begin position="68"/>
        <end position="88"/>
    </location>
</feature>
<name>A0A4Y8PA30_9BACT</name>
<keyword evidence="9" id="KW-1185">Reference proteome</keyword>
<comment type="similarity">
    <text evidence="2">Belongs to the DoxX family.</text>
</comment>
<dbReference type="AlphaFoldDB" id="A0A4Y8PA30"/>
<keyword evidence="3" id="KW-1003">Cell membrane</keyword>
<dbReference type="RefSeq" id="WP_134440402.1">
    <property type="nucleotide sequence ID" value="NZ_LXQC01000149.1"/>
</dbReference>
<evidence type="ECO:0000256" key="6">
    <source>
        <dbReference type="ARBA" id="ARBA00023136"/>
    </source>
</evidence>
<feature type="transmembrane region" description="Helical" evidence="7">
    <location>
        <begin position="12"/>
        <end position="37"/>
    </location>
</feature>
<dbReference type="PANTHER" id="PTHR33452:SF1">
    <property type="entry name" value="INNER MEMBRANE PROTEIN YPHA-RELATED"/>
    <property type="match status" value="1"/>
</dbReference>
<proteinExistence type="inferred from homology"/>
<evidence type="ECO:0000256" key="3">
    <source>
        <dbReference type="ARBA" id="ARBA00022475"/>
    </source>
</evidence>
<dbReference type="InterPro" id="IPR032808">
    <property type="entry name" value="DoxX"/>
</dbReference>
<dbReference type="PANTHER" id="PTHR33452">
    <property type="entry name" value="OXIDOREDUCTASE CATD-RELATED"/>
    <property type="match status" value="1"/>
</dbReference>
<dbReference type="OrthoDB" id="346004at2"/>
<evidence type="ECO:0000313" key="8">
    <source>
        <dbReference type="EMBL" id="TFE67700.1"/>
    </source>
</evidence>
<gene>
    <name evidence="8" type="ORF">A7Q10_09200</name>
</gene>
<evidence type="ECO:0000256" key="4">
    <source>
        <dbReference type="ARBA" id="ARBA00022692"/>
    </source>
</evidence>
<comment type="caution">
    <text evidence="8">The sequence shown here is derived from an EMBL/GenBank/DDBJ whole genome shotgun (WGS) entry which is preliminary data.</text>
</comment>
<evidence type="ECO:0000256" key="5">
    <source>
        <dbReference type="ARBA" id="ARBA00022989"/>
    </source>
</evidence>
<comment type="subcellular location">
    <subcellularLocation>
        <location evidence="1">Cell membrane</location>
        <topology evidence="1">Multi-pass membrane protein</topology>
    </subcellularLocation>
</comment>
<keyword evidence="5 7" id="KW-1133">Transmembrane helix</keyword>
<sequence>MKAKQRVYSNLFCWLFQTSSTLAFFPLRIVLGIIFFAHGAQKLFGWFGGKGLEGTASSFAEKLHLVPGIFWATLAGGGEFLGAVLLLLGLATRIAALNLVIIMTVAIFTAHLKAFFVHDGGMEYALSLWAGAFALLIGGGGSLSLDKVITRSKNS</sequence>
<organism evidence="8 9">
    <name type="scientific">Methylacidiphilum caldifontis</name>
    <dbReference type="NCBI Taxonomy" id="2795386"/>
    <lineage>
        <taxon>Bacteria</taxon>
        <taxon>Pseudomonadati</taxon>
        <taxon>Verrucomicrobiota</taxon>
        <taxon>Methylacidiphilae</taxon>
        <taxon>Methylacidiphilales</taxon>
        <taxon>Methylacidiphilaceae</taxon>
        <taxon>Methylacidiphilum (ex Ratnadevi et al. 2023)</taxon>
    </lineage>
</organism>
<accession>A0A4Y8PA30</accession>
<dbReference type="Pfam" id="PF07681">
    <property type="entry name" value="DoxX"/>
    <property type="match status" value="1"/>
</dbReference>
<keyword evidence="4 7" id="KW-0812">Transmembrane</keyword>
<evidence type="ECO:0000256" key="1">
    <source>
        <dbReference type="ARBA" id="ARBA00004651"/>
    </source>
</evidence>
<dbReference type="EMBL" id="LXQC01000149">
    <property type="protein sequence ID" value="TFE67700.1"/>
    <property type="molecule type" value="Genomic_DNA"/>
</dbReference>
<reference evidence="8 9" key="1">
    <citation type="submission" date="2016-05" db="EMBL/GenBank/DDBJ databases">
        <title>Diversity and Homogeneity among Thermoacidophilic Verrucomicrobia Methanotrophs Linked with Geographical Origin.</title>
        <authorList>
            <person name="Erikstad H.-A."/>
            <person name="Smestad N.B."/>
            <person name="Ceballos R.M."/>
            <person name="Birkeland N.-K."/>
        </authorList>
    </citation>
    <scope>NUCLEOTIDE SEQUENCE [LARGE SCALE GENOMIC DNA]</scope>
    <source>
        <strain evidence="8 9">Phi</strain>
    </source>
</reference>
<dbReference type="Proteomes" id="UP000297713">
    <property type="component" value="Unassembled WGS sequence"/>
</dbReference>
<feature type="transmembrane region" description="Helical" evidence="7">
    <location>
        <begin position="95"/>
        <end position="112"/>
    </location>
</feature>
<evidence type="ECO:0000256" key="2">
    <source>
        <dbReference type="ARBA" id="ARBA00006679"/>
    </source>
</evidence>
<dbReference type="GO" id="GO:0005886">
    <property type="term" value="C:plasma membrane"/>
    <property type="evidence" value="ECO:0007669"/>
    <property type="project" value="UniProtKB-SubCell"/>
</dbReference>
<evidence type="ECO:0000313" key="9">
    <source>
        <dbReference type="Proteomes" id="UP000297713"/>
    </source>
</evidence>
<evidence type="ECO:0000256" key="7">
    <source>
        <dbReference type="SAM" id="Phobius"/>
    </source>
</evidence>